<evidence type="ECO:0000313" key="2">
    <source>
        <dbReference type="Proteomes" id="UP000306409"/>
    </source>
</evidence>
<dbReference type="Proteomes" id="UP000306409">
    <property type="component" value="Chromosome"/>
</dbReference>
<dbReference type="AlphaFoldDB" id="A0A4U7JJT7"/>
<keyword evidence="2" id="KW-1185">Reference proteome</keyword>
<reference evidence="1 2" key="1">
    <citation type="submission" date="2020-09" db="EMBL/GenBank/DDBJ databases">
        <title>Characterization and genome sequencing of Ruminiclostridium sp. nov. MA18.</title>
        <authorList>
            <person name="Rettenmaier R."/>
            <person name="Kowollik M.-L."/>
            <person name="Liebl W."/>
            <person name="Zverlov V."/>
        </authorList>
    </citation>
    <scope>NUCLEOTIDE SEQUENCE [LARGE SCALE GENOMIC DNA]</scope>
    <source>
        <strain evidence="1 2">MA18</strain>
    </source>
</reference>
<dbReference type="RefSeq" id="WP_137696519.1">
    <property type="nucleotide sequence ID" value="NZ_CP061336.1"/>
</dbReference>
<gene>
    <name evidence="1" type="ORF">EHE19_007525</name>
</gene>
<proteinExistence type="predicted"/>
<dbReference type="EMBL" id="CP061336">
    <property type="protein sequence ID" value="QNU68255.1"/>
    <property type="molecule type" value="Genomic_DNA"/>
</dbReference>
<evidence type="ECO:0000313" key="1">
    <source>
        <dbReference type="EMBL" id="QNU68255.1"/>
    </source>
</evidence>
<organism evidence="1 2">
    <name type="scientific">Ruminiclostridium herbifermentans</name>
    <dbReference type="NCBI Taxonomy" id="2488810"/>
    <lineage>
        <taxon>Bacteria</taxon>
        <taxon>Bacillati</taxon>
        <taxon>Bacillota</taxon>
        <taxon>Clostridia</taxon>
        <taxon>Eubacteriales</taxon>
        <taxon>Oscillospiraceae</taxon>
        <taxon>Ruminiclostridium</taxon>
    </lineage>
</organism>
<dbReference type="KEGG" id="rher:EHE19_007525"/>
<dbReference type="OrthoDB" id="1739833at2"/>
<accession>A0A4U7JJT7</accession>
<name>A0A4U7JJT7_9FIRM</name>
<sequence length="91" mass="10969">MRDRFNYSNINYEYIQASDIKFINDKTLIDKVQNTYKFLKLCENHLNSVKEDYGKKKIASLRLAFVKHQLNLLIRECRARQINHDLSNFEK</sequence>
<protein>
    <submittedName>
        <fullName evidence="1">Uncharacterized protein</fullName>
    </submittedName>
</protein>